<sequence>MYKVIRNFKDKDGHFYKIEDPYPVEGSKKPTAARIKVLSSTNNLYGQIFIKKNEAPKEK</sequence>
<gene>
    <name evidence="1" type="ORF">ABNX05_04890</name>
</gene>
<reference evidence="1 2" key="1">
    <citation type="submission" date="2024-06" db="EMBL/GenBank/DDBJ databases">
        <title>Lysinibacillus zambalefons sp. nov., a Novel Firmicute Isolated from the Poon Bato Zambales Hyperalkaline Spring.</title>
        <authorList>
            <person name="Aja J.A."/>
            <person name="Lazaro J.E.H."/>
            <person name="Llorin L.D."/>
            <person name="Lim K.R."/>
            <person name="Teodosio J."/>
            <person name="Dalisay D.S."/>
        </authorList>
    </citation>
    <scope>NUCLEOTIDE SEQUENCE [LARGE SCALE GENOMIC DNA]</scope>
    <source>
        <strain evidence="1 2">M3</strain>
    </source>
</reference>
<protein>
    <submittedName>
        <fullName evidence="1">Termination factor Rho</fullName>
    </submittedName>
</protein>
<accession>A0ABV1MPB2</accession>
<evidence type="ECO:0000313" key="1">
    <source>
        <dbReference type="EMBL" id="MEQ6353944.1"/>
    </source>
</evidence>
<dbReference type="Proteomes" id="UP001478862">
    <property type="component" value="Unassembled WGS sequence"/>
</dbReference>
<name>A0ABV1MPB2_9BACI</name>
<proteinExistence type="predicted"/>
<organism evidence="1 2">
    <name type="scientific">Lysinibacillus zambalensis</name>
    <dbReference type="NCBI Taxonomy" id="3160866"/>
    <lineage>
        <taxon>Bacteria</taxon>
        <taxon>Bacillati</taxon>
        <taxon>Bacillota</taxon>
        <taxon>Bacilli</taxon>
        <taxon>Bacillales</taxon>
        <taxon>Bacillaceae</taxon>
        <taxon>Lysinibacillus</taxon>
    </lineage>
</organism>
<dbReference type="RefSeq" id="WP_349658694.1">
    <property type="nucleotide sequence ID" value="NZ_JBEGDG010000002.1"/>
</dbReference>
<keyword evidence="2" id="KW-1185">Reference proteome</keyword>
<dbReference type="EMBL" id="JBEGDG010000002">
    <property type="protein sequence ID" value="MEQ6353944.1"/>
    <property type="molecule type" value="Genomic_DNA"/>
</dbReference>
<evidence type="ECO:0000313" key="2">
    <source>
        <dbReference type="Proteomes" id="UP001478862"/>
    </source>
</evidence>
<comment type="caution">
    <text evidence="1">The sequence shown here is derived from an EMBL/GenBank/DDBJ whole genome shotgun (WGS) entry which is preliminary data.</text>
</comment>